<dbReference type="PANTHER" id="PTHR31793">
    <property type="entry name" value="4-HYDROXYBENZOYL-COA THIOESTERASE FAMILY MEMBER"/>
    <property type="match status" value="1"/>
</dbReference>
<dbReference type="OrthoDB" id="9800856at2"/>
<dbReference type="PATRIC" id="fig|157733.3.peg.641"/>
<keyword evidence="4" id="KW-1185">Reference proteome</keyword>
<dbReference type="AlphaFoldDB" id="A0A0J6CKS2"/>
<dbReference type="Proteomes" id="UP000035996">
    <property type="component" value="Unassembled WGS sequence"/>
</dbReference>
<evidence type="ECO:0000313" key="3">
    <source>
        <dbReference type="EMBL" id="KMM36836.1"/>
    </source>
</evidence>
<evidence type="ECO:0000313" key="4">
    <source>
        <dbReference type="Proteomes" id="UP000035996"/>
    </source>
</evidence>
<comment type="caution">
    <text evidence="3">The sequence shown here is derived from an EMBL/GenBank/DDBJ whole genome shotgun (WGS) entry which is preliminary data.</text>
</comment>
<evidence type="ECO:0000256" key="1">
    <source>
        <dbReference type="ARBA" id="ARBA00005953"/>
    </source>
</evidence>
<dbReference type="InterPro" id="IPR006684">
    <property type="entry name" value="YbgC/YbaW"/>
</dbReference>
<dbReference type="SUPFAM" id="SSF54637">
    <property type="entry name" value="Thioesterase/thiol ester dehydrase-isomerase"/>
    <property type="match status" value="1"/>
</dbReference>
<dbReference type="RefSeq" id="WP_048311547.1">
    <property type="nucleotide sequence ID" value="NZ_CP119526.1"/>
</dbReference>
<evidence type="ECO:0000256" key="2">
    <source>
        <dbReference type="ARBA" id="ARBA00022801"/>
    </source>
</evidence>
<dbReference type="NCBIfam" id="TIGR00051">
    <property type="entry name" value="YbgC/FadM family acyl-CoA thioesterase"/>
    <property type="match status" value="1"/>
</dbReference>
<keyword evidence="2" id="KW-0378">Hydrolase</keyword>
<dbReference type="PANTHER" id="PTHR31793:SF27">
    <property type="entry name" value="NOVEL THIOESTERASE SUPERFAMILY DOMAIN AND SAPOSIN A-TYPE DOMAIN CONTAINING PROTEIN (0610012H03RIK)"/>
    <property type="match status" value="1"/>
</dbReference>
<dbReference type="EMBL" id="LELK01000004">
    <property type="protein sequence ID" value="KMM36836.1"/>
    <property type="molecule type" value="Genomic_DNA"/>
</dbReference>
<dbReference type="STRING" id="157733.AB986_13000"/>
<dbReference type="CDD" id="cd00586">
    <property type="entry name" value="4HBT"/>
    <property type="match status" value="1"/>
</dbReference>
<reference evidence="3" key="1">
    <citation type="submission" date="2015-06" db="EMBL/GenBank/DDBJ databases">
        <authorList>
            <person name="Liu B."/>
            <person name="Wang J."/>
            <person name="Zhu Y."/>
            <person name="Liu G."/>
            <person name="Chen Q."/>
            <person name="Zheng C."/>
            <person name="Che J."/>
            <person name="Ge C."/>
            <person name="Shi H."/>
            <person name="Pan Z."/>
            <person name="Liu X."/>
        </authorList>
    </citation>
    <scope>NUCLEOTIDE SEQUENCE [LARGE SCALE GENOMIC DNA]</scope>
    <source>
        <strain evidence="3">DSM 16346</strain>
    </source>
</reference>
<gene>
    <name evidence="3" type="ORF">AB986_13000</name>
</gene>
<proteinExistence type="inferred from homology"/>
<dbReference type="Gene3D" id="3.10.129.10">
    <property type="entry name" value="Hotdog Thioesterase"/>
    <property type="match status" value="1"/>
</dbReference>
<sequence length="143" mass="16889">MLQKYRFSHRLRVRYSEIDGQKIVFNAHYSTYIDIATTEYFRTILDDQMLSLAQSRTFDPVLKKITLEFNKPAKLDDFLDIHCRIFKIGTTSFQLQHTITRGEEILVEAEVVQVNYNTESSQAIPIPEEIKQRITRYEKLPTQ</sequence>
<dbReference type="InterPro" id="IPR050563">
    <property type="entry name" value="4-hydroxybenzoyl-CoA_TE"/>
</dbReference>
<dbReference type="Pfam" id="PF13279">
    <property type="entry name" value="4HBT_2"/>
    <property type="match status" value="1"/>
</dbReference>
<dbReference type="PIRSF" id="PIRSF003230">
    <property type="entry name" value="YbgC"/>
    <property type="match status" value="1"/>
</dbReference>
<dbReference type="GO" id="GO:0047617">
    <property type="term" value="F:fatty acyl-CoA hydrolase activity"/>
    <property type="evidence" value="ECO:0007669"/>
    <property type="project" value="TreeGrafter"/>
</dbReference>
<accession>A0A0J6CKS2</accession>
<protein>
    <submittedName>
        <fullName evidence="3">4-hydroxybenzoyl-CoA thioesterase</fullName>
    </submittedName>
</protein>
<dbReference type="InterPro" id="IPR029069">
    <property type="entry name" value="HotDog_dom_sf"/>
</dbReference>
<comment type="similarity">
    <text evidence="1">Belongs to the 4-hydroxybenzoyl-CoA thioesterase family.</text>
</comment>
<organism evidence="3 4">
    <name type="scientific">Guptibacillus hwajinpoensis</name>
    <dbReference type="NCBI Taxonomy" id="208199"/>
    <lineage>
        <taxon>Bacteria</taxon>
        <taxon>Bacillati</taxon>
        <taxon>Bacillota</taxon>
        <taxon>Bacilli</taxon>
        <taxon>Bacillales</taxon>
        <taxon>Guptibacillaceae</taxon>
        <taxon>Guptibacillus</taxon>
    </lineage>
</organism>
<name>A0A0J6CKS2_9BACL</name>